<keyword evidence="3" id="KW-0547">Nucleotide-binding</keyword>
<dbReference type="Gene3D" id="3.30.450.40">
    <property type="match status" value="2"/>
</dbReference>
<dbReference type="InterPro" id="IPR029016">
    <property type="entry name" value="GAF-like_dom_sf"/>
</dbReference>
<dbReference type="InterPro" id="IPR005467">
    <property type="entry name" value="His_kinase_dom"/>
</dbReference>
<gene>
    <name evidence="8" type="ORF">TRIP_B200380</name>
</gene>
<dbReference type="PROSITE" id="PS50109">
    <property type="entry name" value="HIS_KIN"/>
    <property type="match status" value="1"/>
</dbReference>
<evidence type="ECO:0000256" key="3">
    <source>
        <dbReference type="ARBA" id="ARBA00022741"/>
    </source>
</evidence>
<dbReference type="InterPro" id="IPR003594">
    <property type="entry name" value="HATPase_dom"/>
</dbReference>
<dbReference type="Pfam" id="PF13185">
    <property type="entry name" value="GAF_2"/>
    <property type="match status" value="1"/>
</dbReference>
<dbReference type="Gene3D" id="3.30.565.10">
    <property type="entry name" value="Histidine kinase-like ATPase, C-terminal domain"/>
    <property type="match status" value="1"/>
</dbReference>
<dbReference type="SMART" id="SM00065">
    <property type="entry name" value="GAF"/>
    <property type="match status" value="2"/>
</dbReference>
<evidence type="ECO:0000256" key="2">
    <source>
        <dbReference type="ARBA" id="ARBA00022679"/>
    </source>
</evidence>
<protein>
    <submittedName>
        <fullName evidence="8">ATPase/histidine kinase/DNA gyrase B/HSP90 domain protein</fullName>
    </submittedName>
</protein>
<reference evidence="8" key="1">
    <citation type="submission" date="2018-07" db="EMBL/GenBank/DDBJ databases">
        <authorList>
            <consortium name="Genoscope - CEA"/>
            <person name="William W."/>
        </authorList>
    </citation>
    <scope>NUCLEOTIDE SEQUENCE</scope>
    <source>
        <strain evidence="8">IK1</strain>
    </source>
</reference>
<evidence type="ECO:0000259" key="7">
    <source>
        <dbReference type="PROSITE" id="PS50109"/>
    </source>
</evidence>
<keyword evidence="6" id="KW-0902">Two-component regulatory system</keyword>
<keyword evidence="4 8" id="KW-0418">Kinase</keyword>
<evidence type="ECO:0000256" key="5">
    <source>
        <dbReference type="ARBA" id="ARBA00022840"/>
    </source>
</evidence>
<evidence type="ECO:0000256" key="1">
    <source>
        <dbReference type="ARBA" id="ARBA00022553"/>
    </source>
</evidence>
<feature type="domain" description="Histidine kinase" evidence="7">
    <location>
        <begin position="427"/>
        <end position="630"/>
    </location>
</feature>
<keyword evidence="5" id="KW-0067">ATP-binding</keyword>
<dbReference type="Pfam" id="PF02518">
    <property type="entry name" value="HATPase_c"/>
    <property type="match status" value="1"/>
</dbReference>
<dbReference type="SUPFAM" id="SSF55781">
    <property type="entry name" value="GAF domain-like"/>
    <property type="match status" value="2"/>
</dbReference>
<dbReference type="PANTHER" id="PTHR43065">
    <property type="entry name" value="SENSOR HISTIDINE KINASE"/>
    <property type="match status" value="1"/>
</dbReference>
<organism evidence="8">
    <name type="scientific">Uncultured Desulfatiglans sp</name>
    <dbReference type="NCBI Taxonomy" id="1748965"/>
    <lineage>
        <taxon>Bacteria</taxon>
        <taxon>Pseudomonadati</taxon>
        <taxon>Thermodesulfobacteriota</taxon>
        <taxon>Desulfobacteria</taxon>
        <taxon>Desulfatiglandales</taxon>
        <taxon>Desulfatiglandaceae</taxon>
        <taxon>Desulfatiglans</taxon>
        <taxon>environmental samples</taxon>
    </lineage>
</organism>
<accession>A0A653A2J3</accession>
<evidence type="ECO:0000313" key="8">
    <source>
        <dbReference type="EMBL" id="VBB42240.1"/>
    </source>
</evidence>
<dbReference type="PANTHER" id="PTHR43065:SF10">
    <property type="entry name" value="PEROXIDE STRESS-ACTIVATED HISTIDINE KINASE MAK3"/>
    <property type="match status" value="1"/>
</dbReference>
<keyword evidence="1" id="KW-0597">Phosphoprotein</keyword>
<dbReference type="SUPFAM" id="SSF55874">
    <property type="entry name" value="ATPase domain of HSP90 chaperone/DNA topoisomerase II/histidine kinase"/>
    <property type="match status" value="1"/>
</dbReference>
<dbReference type="GO" id="GO:0016301">
    <property type="term" value="F:kinase activity"/>
    <property type="evidence" value="ECO:0007669"/>
    <property type="project" value="UniProtKB-KW"/>
</dbReference>
<sequence length="633" mass="72380">MLDFKAANWYLQKKIFSDITSLGEFFMLTNPDDLIKALRQEPWAAEVSADESFWRFLIEWVEEHVLSEFLKRVTGLIDELVEIDPDLTPKEVFQKATQFMVEFLGAHSASIRIYDPITEQMLSYGSYPLGEEHHRSEFIPLEGSIAGEVVRTRQPCLVPDLANDDRYLDKHTIDRKGVRSMMGIPLEITRFFPDERDTIGVIQIYFVERNRVFHPLEIQMATLMARRLSFVMAKKKILFLQRTNEKKAFVTEHIFRALGARGGIKLKEIFNRVVPELADMVNLQSCALFSVTEDLTRIVLEAGYPESGGYHSIGKSFAVSSEPAFEILLNLRGYDGDSVYETLSPSYLLVVDPQRSTLISDNLKRFAQIYNINSILYIPLRVNGNVTHFMTFDALEQRQRYREDEIDLLIFMGRELMKAQKMERLDDALHDFKNPAIATAGFARRLKKMVEEDPVGCRDQILKYADILLEETSRLQELALSIYHVGQEQVVNLTEVLRRRFEINREAIREQLRQNITLKEGPFDPNLYVKCFSINLERVFDNILNNATKAIPLKGGTLAIRTHSKGDWVCAEVSNTGEMSDEDRVLMVEGGAQGRGLYITNRIVKLLGGKVEVVRGNGMTTFVVCLPANDGTH</sequence>
<dbReference type="InterPro" id="IPR003018">
    <property type="entry name" value="GAF"/>
</dbReference>
<dbReference type="GO" id="GO:0000160">
    <property type="term" value="P:phosphorelay signal transduction system"/>
    <property type="evidence" value="ECO:0007669"/>
    <property type="project" value="UniProtKB-KW"/>
</dbReference>
<dbReference type="SMART" id="SM00387">
    <property type="entry name" value="HATPase_c"/>
    <property type="match status" value="1"/>
</dbReference>
<dbReference type="InterPro" id="IPR036890">
    <property type="entry name" value="HATPase_C_sf"/>
</dbReference>
<name>A0A653A2J3_UNCDX</name>
<dbReference type="GO" id="GO:0005524">
    <property type="term" value="F:ATP binding"/>
    <property type="evidence" value="ECO:0007669"/>
    <property type="project" value="UniProtKB-KW"/>
</dbReference>
<evidence type="ECO:0000256" key="4">
    <source>
        <dbReference type="ARBA" id="ARBA00022777"/>
    </source>
</evidence>
<dbReference type="EMBL" id="UPXX01000013">
    <property type="protein sequence ID" value="VBB42240.1"/>
    <property type="molecule type" value="Genomic_DNA"/>
</dbReference>
<keyword evidence="2" id="KW-0808">Transferase</keyword>
<proteinExistence type="predicted"/>
<dbReference type="AlphaFoldDB" id="A0A653A2J3"/>
<evidence type="ECO:0000256" key="6">
    <source>
        <dbReference type="ARBA" id="ARBA00023012"/>
    </source>
</evidence>